<dbReference type="Proteomes" id="UP000629468">
    <property type="component" value="Unassembled WGS sequence"/>
</dbReference>
<feature type="transmembrane region" description="Helical" evidence="5">
    <location>
        <begin position="92"/>
        <end position="114"/>
    </location>
</feature>
<evidence type="ECO:0000313" key="7">
    <source>
        <dbReference type="Proteomes" id="UP000629468"/>
    </source>
</evidence>
<accession>A0A8H7C0N7</accession>
<comment type="subcellular location">
    <subcellularLocation>
        <location evidence="5">Endoplasmic reticulum membrane</location>
        <topology evidence="5">Multi-pass membrane protein</topology>
    </subcellularLocation>
    <subcellularLocation>
        <location evidence="1">Membrane</location>
        <topology evidence="1">Multi-pass membrane protein</topology>
    </subcellularLocation>
</comment>
<keyword evidence="5" id="KW-0808">Transferase</keyword>
<feature type="transmembrane region" description="Helical" evidence="5">
    <location>
        <begin position="60"/>
        <end position="80"/>
    </location>
</feature>
<dbReference type="GO" id="GO:0004671">
    <property type="term" value="F:protein C-terminal S-isoprenylcysteine carboxyl O-methyltransferase activity"/>
    <property type="evidence" value="ECO:0007669"/>
    <property type="project" value="UniProtKB-EC"/>
</dbReference>
<keyword evidence="5" id="KW-0489">Methyltransferase</keyword>
<keyword evidence="5" id="KW-0949">S-adenosyl-L-methionine</keyword>
<comment type="catalytic activity">
    <reaction evidence="5">
        <text>[protein]-C-terminal S-[(2E,6E)-farnesyl]-L-cysteine + S-adenosyl-L-methionine = [protein]-C-terminal S-[(2E,6E)-farnesyl]-L-cysteine methyl ester + S-adenosyl-L-homocysteine</text>
        <dbReference type="Rhea" id="RHEA:21672"/>
        <dbReference type="Rhea" id="RHEA-COMP:12125"/>
        <dbReference type="Rhea" id="RHEA-COMP:12126"/>
        <dbReference type="ChEBI" id="CHEBI:57856"/>
        <dbReference type="ChEBI" id="CHEBI:59789"/>
        <dbReference type="ChEBI" id="CHEBI:90510"/>
        <dbReference type="ChEBI" id="CHEBI:90511"/>
        <dbReference type="EC" id="2.1.1.100"/>
    </reaction>
</comment>
<dbReference type="AlphaFoldDB" id="A0A8H7C0N7"/>
<keyword evidence="4 5" id="KW-0472">Membrane</keyword>
<reference evidence="6 7" key="1">
    <citation type="journal article" name="Sci. Rep.">
        <title>Telomere-to-telomere assembled and centromere annotated genomes of the two main subspecies of the button mushroom Agaricus bisporus reveal especially polymorphic chromosome ends.</title>
        <authorList>
            <person name="Sonnenberg A.S.M."/>
            <person name="Sedaghat-Telgerd N."/>
            <person name="Lavrijssen B."/>
            <person name="Ohm R.A."/>
            <person name="Hendrickx P.M."/>
            <person name="Scholtmeijer K."/>
            <person name="Baars J.J.P."/>
            <person name="van Peer A."/>
        </authorList>
    </citation>
    <scope>NUCLEOTIDE SEQUENCE [LARGE SCALE GENOMIC DNA]</scope>
    <source>
        <strain evidence="6 7">H119_p4</strain>
    </source>
</reference>
<dbReference type="Pfam" id="PF04140">
    <property type="entry name" value="ICMT"/>
    <property type="match status" value="1"/>
</dbReference>
<keyword evidence="2 5" id="KW-0812">Transmembrane</keyword>
<proteinExistence type="inferred from homology"/>
<evidence type="ECO:0000256" key="3">
    <source>
        <dbReference type="ARBA" id="ARBA00022989"/>
    </source>
</evidence>
<dbReference type="PANTHER" id="PTHR12714">
    <property type="entry name" value="PROTEIN-S ISOPRENYLCYSTEINE O-METHYLTRANSFERASE"/>
    <property type="match status" value="1"/>
</dbReference>
<name>A0A8H7C0N7_AGABI</name>
<protein>
    <recommendedName>
        <fullName evidence="5">Protein-S-isoprenylcysteine O-methyltransferase</fullName>
        <ecNumber evidence="5">2.1.1.100</ecNumber>
    </recommendedName>
</protein>
<dbReference type="EMBL" id="JABXXO010000015">
    <property type="protein sequence ID" value="KAF7760186.1"/>
    <property type="molecule type" value="Genomic_DNA"/>
</dbReference>
<comment type="caution">
    <text evidence="6">The sequence shown here is derived from an EMBL/GenBank/DDBJ whole genome shotgun (WGS) entry which is preliminary data.</text>
</comment>
<evidence type="ECO:0000256" key="1">
    <source>
        <dbReference type="ARBA" id="ARBA00004141"/>
    </source>
</evidence>
<dbReference type="InterPro" id="IPR007269">
    <property type="entry name" value="ICMT_MeTrfase"/>
</dbReference>
<evidence type="ECO:0000256" key="2">
    <source>
        <dbReference type="ARBA" id="ARBA00022692"/>
    </source>
</evidence>
<evidence type="ECO:0000313" key="6">
    <source>
        <dbReference type="EMBL" id="KAF7760186.1"/>
    </source>
</evidence>
<evidence type="ECO:0000256" key="4">
    <source>
        <dbReference type="ARBA" id="ARBA00023136"/>
    </source>
</evidence>
<dbReference type="Gene3D" id="1.20.120.1630">
    <property type="match status" value="1"/>
</dbReference>
<keyword evidence="3 5" id="KW-1133">Transmembrane helix</keyword>
<gene>
    <name evidence="6" type="ORF">Agabi119p4_10862</name>
</gene>
<feature type="transmembrane region" description="Helical" evidence="5">
    <location>
        <begin position="150"/>
        <end position="168"/>
    </location>
</feature>
<dbReference type="PANTHER" id="PTHR12714:SF9">
    <property type="entry name" value="PROTEIN-S-ISOPRENYLCYSTEINE O-METHYLTRANSFERASE"/>
    <property type="match status" value="1"/>
</dbReference>
<dbReference type="EC" id="2.1.1.100" evidence="5"/>
<dbReference type="GO" id="GO:0005789">
    <property type="term" value="C:endoplasmic reticulum membrane"/>
    <property type="evidence" value="ECO:0007669"/>
    <property type="project" value="UniProtKB-SubCell"/>
</dbReference>
<feature type="transmembrane region" description="Helical" evidence="5">
    <location>
        <begin position="174"/>
        <end position="194"/>
    </location>
</feature>
<keyword evidence="5" id="KW-0256">Endoplasmic reticulum</keyword>
<organism evidence="6 7">
    <name type="scientific">Agaricus bisporus var. burnettii</name>
    <dbReference type="NCBI Taxonomy" id="192524"/>
    <lineage>
        <taxon>Eukaryota</taxon>
        <taxon>Fungi</taxon>
        <taxon>Dikarya</taxon>
        <taxon>Basidiomycota</taxon>
        <taxon>Agaricomycotina</taxon>
        <taxon>Agaricomycetes</taxon>
        <taxon>Agaricomycetidae</taxon>
        <taxon>Agaricales</taxon>
        <taxon>Agaricineae</taxon>
        <taxon>Agaricaceae</taxon>
        <taxon>Agaricus</taxon>
    </lineage>
</organism>
<comment type="similarity">
    <text evidence="5">Belongs to the class VI-like SAM-binding methyltransferase superfamily. Isoprenylcysteine carboxyl methyltransferase family.</text>
</comment>
<sequence>MSKVIMQISMYLANALSVHISLSPPNPPAARQHVCTGTPETDTLFERVVQHITFLSKSSVWFFTVLNTTSTIVSHGIVFSCPVSHPRSVSTVIHPVFFLGTILTILSAILRLWCFKCLGHLFTFEITIRPKHELITHGPYAYVRHPSYTGVYLTLIGATCVLLAPGNWTADYGIRNPIGLILLCLWLLKCSFAFRGMGVRLRAEDDLLHANFVIICKSVRRLDVMEKLEVDSRWHVFIMKN</sequence>
<evidence type="ECO:0000256" key="5">
    <source>
        <dbReference type="RuleBase" id="RU362022"/>
    </source>
</evidence>
<dbReference type="GO" id="GO:0032259">
    <property type="term" value="P:methylation"/>
    <property type="evidence" value="ECO:0007669"/>
    <property type="project" value="UniProtKB-KW"/>
</dbReference>